<evidence type="ECO:0000313" key="2">
    <source>
        <dbReference type="Proteomes" id="UP000189670"/>
    </source>
</evidence>
<gene>
    <name evidence="1" type="ORF">OMM_12609</name>
</gene>
<evidence type="ECO:0000313" key="1">
    <source>
        <dbReference type="EMBL" id="ETR66586.1"/>
    </source>
</evidence>
<dbReference type="AlphaFoldDB" id="A0A1V1NVR7"/>
<comment type="caution">
    <text evidence="1">The sequence shown here is derived from an EMBL/GenBank/DDBJ whole genome shotgun (WGS) entry which is preliminary data.</text>
</comment>
<protein>
    <submittedName>
        <fullName evidence="1">Uncharacterized protein</fullName>
    </submittedName>
</protein>
<dbReference type="Proteomes" id="UP000189670">
    <property type="component" value="Unassembled WGS sequence"/>
</dbReference>
<organism evidence="1 2">
    <name type="scientific">Candidatus Magnetoglobus multicellularis str. Araruama</name>
    <dbReference type="NCBI Taxonomy" id="890399"/>
    <lineage>
        <taxon>Bacteria</taxon>
        <taxon>Pseudomonadati</taxon>
        <taxon>Thermodesulfobacteriota</taxon>
        <taxon>Desulfobacteria</taxon>
        <taxon>Desulfobacterales</taxon>
        <taxon>Desulfobacteraceae</taxon>
        <taxon>Candidatus Magnetoglobus</taxon>
    </lineage>
</organism>
<reference evidence="2" key="1">
    <citation type="submission" date="2012-11" db="EMBL/GenBank/DDBJ databases">
        <authorList>
            <person name="Lucero-Rivera Y.E."/>
            <person name="Tovar-Ramirez D."/>
        </authorList>
    </citation>
    <scope>NUCLEOTIDE SEQUENCE [LARGE SCALE GENOMIC DNA]</scope>
    <source>
        <strain evidence="2">Araruama</strain>
    </source>
</reference>
<accession>A0A1V1NVR7</accession>
<name>A0A1V1NVR7_9BACT</name>
<sequence length="121" mass="13881">MMMTGTLINNDLESVYQRLLKIQNQMDALQQQVNGTSLADHIVAIVQKEYLEKIFDATSQKNLANVFQQSTRELIEAFQQADSFEILDSVLDDAIIECIDDESSDIYKRIKNIINILIKKK</sequence>
<dbReference type="EMBL" id="ATBP01001883">
    <property type="protein sequence ID" value="ETR66586.1"/>
    <property type="molecule type" value="Genomic_DNA"/>
</dbReference>
<proteinExistence type="predicted"/>